<dbReference type="SUPFAM" id="SSF52499">
    <property type="entry name" value="Isochorismatase-like hydrolases"/>
    <property type="match status" value="1"/>
</dbReference>
<name>A0ABW0FI08_9MICO</name>
<accession>A0ABW0FI08</accession>
<dbReference type="InterPro" id="IPR000868">
    <property type="entry name" value="Isochorismatase-like_dom"/>
</dbReference>
<dbReference type="GO" id="GO:0016787">
    <property type="term" value="F:hydrolase activity"/>
    <property type="evidence" value="ECO:0007669"/>
    <property type="project" value="UniProtKB-KW"/>
</dbReference>
<protein>
    <submittedName>
        <fullName evidence="4">Cysteine hydrolase family protein</fullName>
    </submittedName>
</protein>
<feature type="domain" description="Isochorismatase-like" evidence="3">
    <location>
        <begin position="33"/>
        <end position="197"/>
    </location>
</feature>
<evidence type="ECO:0000313" key="4">
    <source>
        <dbReference type="EMBL" id="MFC5298015.1"/>
    </source>
</evidence>
<dbReference type="InterPro" id="IPR036380">
    <property type="entry name" value="Isochorismatase-like_sf"/>
</dbReference>
<comment type="caution">
    <text evidence="4">The sequence shown here is derived from an EMBL/GenBank/DDBJ whole genome shotgun (WGS) entry which is preliminary data.</text>
</comment>
<dbReference type="RefSeq" id="WP_343924975.1">
    <property type="nucleotide sequence ID" value="NZ_BAAAIR010000043.1"/>
</dbReference>
<evidence type="ECO:0000259" key="3">
    <source>
        <dbReference type="Pfam" id="PF00857"/>
    </source>
</evidence>
<dbReference type="PANTHER" id="PTHR43540:SF6">
    <property type="entry name" value="ISOCHORISMATASE-LIKE DOMAIN-CONTAINING PROTEIN"/>
    <property type="match status" value="1"/>
</dbReference>
<dbReference type="GeneID" id="303298059"/>
<dbReference type="EMBL" id="JBHSLN010000024">
    <property type="protein sequence ID" value="MFC5298015.1"/>
    <property type="molecule type" value="Genomic_DNA"/>
</dbReference>
<reference evidence="5" key="1">
    <citation type="journal article" date="2019" name="Int. J. Syst. Evol. Microbiol.">
        <title>The Global Catalogue of Microorganisms (GCM) 10K type strain sequencing project: providing services to taxonomists for standard genome sequencing and annotation.</title>
        <authorList>
            <consortium name="The Broad Institute Genomics Platform"/>
            <consortium name="The Broad Institute Genome Sequencing Center for Infectious Disease"/>
            <person name="Wu L."/>
            <person name="Ma J."/>
        </authorList>
    </citation>
    <scope>NUCLEOTIDE SEQUENCE [LARGE SCALE GENOMIC DNA]</scope>
    <source>
        <strain evidence="5">CGMCC 1.16455</strain>
    </source>
</reference>
<evidence type="ECO:0000313" key="5">
    <source>
        <dbReference type="Proteomes" id="UP001595937"/>
    </source>
</evidence>
<dbReference type="Proteomes" id="UP001595937">
    <property type="component" value="Unassembled WGS sequence"/>
</dbReference>
<evidence type="ECO:0000256" key="1">
    <source>
        <dbReference type="ARBA" id="ARBA00022801"/>
    </source>
</evidence>
<dbReference type="Gene3D" id="3.40.50.850">
    <property type="entry name" value="Isochorismatase-like"/>
    <property type="match status" value="1"/>
</dbReference>
<keyword evidence="1 4" id="KW-0378">Hydrolase</keyword>
<feature type="compositionally biased region" description="Pro residues" evidence="2">
    <location>
        <begin position="11"/>
        <end position="23"/>
    </location>
</feature>
<feature type="region of interest" description="Disordered" evidence="2">
    <location>
        <begin position="216"/>
        <end position="240"/>
    </location>
</feature>
<sequence>MDSAPLRSDPTPSPAPAPAPVPVPVPVPVPEPWLLIIDPQRIFADPASEWCSPFFPTAMENIARLAESVGPERTLITRWLPTADRATAWGDYFHAWPFADVPAEDPRYELVAPAQGLSAHPTIDEPTFGKWGQQLAERVGWATNPATHLLVTGVTTDCCVISTVLPAADAGVRLSVVTDAVAHSAAENGPPALHTMSLFPPQVDLRTTADILADGTIQLDQGNPNAQARTEPDDDPRKGR</sequence>
<dbReference type="InterPro" id="IPR050272">
    <property type="entry name" value="Isochorismatase-like_hydrls"/>
</dbReference>
<feature type="compositionally biased region" description="Polar residues" evidence="2">
    <location>
        <begin position="218"/>
        <end position="228"/>
    </location>
</feature>
<organism evidence="4 5">
    <name type="scientific">Brachybacterium tyrofermentans</name>
    <dbReference type="NCBI Taxonomy" id="47848"/>
    <lineage>
        <taxon>Bacteria</taxon>
        <taxon>Bacillati</taxon>
        <taxon>Actinomycetota</taxon>
        <taxon>Actinomycetes</taxon>
        <taxon>Micrococcales</taxon>
        <taxon>Dermabacteraceae</taxon>
        <taxon>Brachybacterium</taxon>
    </lineage>
</organism>
<evidence type="ECO:0000256" key="2">
    <source>
        <dbReference type="SAM" id="MobiDB-lite"/>
    </source>
</evidence>
<dbReference type="PANTHER" id="PTHR43540">
    <property type="entry name" value="PEROXYUREIDOACRYLATE/UREIDOACRYLATE AMIDOHYDROLASE-RELATED"/>
    <property type="match status" value="1"/>
</dbReference>
<keyword evidence="5" id="KW-1185">Reference proteome</keyword>
<feature type="region of interest" description="Disordered" evidence="2">
    <location>
        <begin position="1"/>
        <end position="23"/>
    </location>
</feature>
<gene>
    <name evidence="4" type="ORF">ACFPK8_10885</name>
</gene>
<proteinExistence type="predicted"/>
<dbReference type="Pfam" id="PF00857">
    <property type="entry name" value="Isochorismatase"/>
    <property type="match status" value="1"/>
</dbReference>